<dbReference type="PATRIC" id="fig|1111454.3.peg.715"/>
<protein>
    <submittedName>
        <fullName evidence="1">Uncharacterized protein</fullName>
    </submittedName>
</protein>
<name>U7UNK2_9FIRM</name>
<organism evidence="1 2">
    <name type="scientific">Megasphaera vaginalis</name>
    <name type="common">ex Srinivasan et al. 2021</name>
    <dbReference type="NCBI Taxonomy" id="1111454"/>
    <lineage>
        <taxon>Bacteria</taxon>
        <taxon>Bacillati</taxon>
        <taxon>Bacillota</taxon>
        <taxon>Negativicutes</taxon>
        <taxon>Veillonellales</taxon>
        <taxon>Veillonellaceae</taxon>
        <taxon>Megasphaera</taxon>
    </lineage>
</organism>
<evidence type="ECO:0000313" key="2">
    <source>
        <dbReference type="Proteomes" id="UP000017090"/>
    </source>
</evidence>
<dbReference type="EMBL" id="AWXA01000011">
    <property type="protein sequence ID" value="ERT61022.1"/>
    <property type="molecule type" value="Genomic_DNA"/>
</dbReference>
<accession>U7UNK2</accession>
<proteinExistence type="predicted"/>
<reference evidence="1 2" key="1">
    <citation type="submission" date="2013-09" db="EMBL/GenBank/DDBJ databases">
        <authorList>
            <person name="Durkin A.S."/>
            <person name="Haft D.R."/>
            <person name="McCorrison J."/>
            <person name="Torralba M."/>
            <person name="Gillis M."/>
            <person name="Haft D.H."/>
            <person name="Methe B."/>
            <person name="Sutton G."/>
            <person name="Nelson K.E."/>
        </authorList>
    </citation>
    <scope>NUCLEOTIDE SEQUENCE [LARGE SCALE GENOMIC DNA]</scope>
    <source>
        <strain evidence="1 2">BV3C16-1</strain>
    </source>
</reference>
<evidence type="ECO:0000313" key="1">
    <source>
        <dbReference type="EMBL" id="ERT61022.1"/>
    </source>
</evidence>
<dbReference type="AlphaFoldDB" id="U7UNK2"/>
<sequence length="80" mass="9144">MRVDSDALPFIRREGRACVRLVFAVAPTLQTRLLRRWPHRSVHGSRRRSDGFFAGSGKECRQYKRSDELPVPAIPFAGFS</sequence>
<gene>
    <name evidence="1" type="ORF">HMPREF1250_0624</name>
</gene>
<keyword evidence="2" id="KW-1185">Reference proteome</keyword>
<dbReference type="Proteomes" id="UP000017090">
    <property type="component" value="Unassembled WGS sequence"/>
</dbReference>
<comment type="caution">
    <text evidence="1">The sequence shown here is derived from an EMBL/GenBank/DDBJ whole genome shotgun (WGS) entry which is preliminary data.</text>
</comment>